<organism evidence="3 5">
    <name type="scientific">Heyndrickxia ginsengihumi</name>
    <dbReference type="NCBI Taxonomy" id="363870"/>
    <lineage>
        <taxon>Bacteria</taxon>
        <taxon>Bacillati</taxon>
        <taxon>Bacillota</taxon>
        <taxon>Bacilli</taxon>
        <taxon>Bacillales</taxon>
        <taxon>Bacillaceae</taxon>
        <taxon>Heyndrickxia</taxon>
    </lineage>
</organism>
<dbReference type="PIRSF" id="PIRSF006402">
    <property type="entry name" value="UCP006402_thioredoxin"/>
    <property type="match status" value="1"/>
</dbReference>
<evidence type="ECO:0000313" key="5">
    <source>
        <dbReference type="Proteomes" id="UP000030588"/>
    </source>
</evidence>
<keyword evidence="6" id="KW-1185">Reference proteome</keyword>
<dbReference type="PANTHER" id="PTHR42899">
    <property type="entry name" value="SPERMATOGENESIS-ASSOCIATED PROTEIN 20"/>
    <property type="match status" value="1"/>
</dbReference>
<dbReference type="Gene3D" id="3.40.30.10">
    <property type="entry name" value="Glutaredoxin"/>
    <property type="match status" value="1"/>
</dbReference>
<dbReference type="InterPro" id="IPR008928">
    <property type="entry name" value="6-hairpin_glycosidase_sf"/>
</dbReference>
<evidence type="ECO:0000256" key="1">
    <source>
        <dbReference type="SAM" id="Coils"/>
    </source>
</evidence>
<dbReference type="Proteomes" id="UP000476934">
    <property type="component" value="Unassembled WGS sequence"/>
</dbReference>
<dbReference type="Pfam" id="PF03190">
    <property type="entry name" value="Thioredox_DsbH"/>
    <property type="match status" value="1"/>
</dbReference>
<evidence type="ECO:0000313" key="4">
    <source>
        <dbReference type="EMBL" id="NEY19852.1"/>
    </source>
</evidence>
<dbReference type="InterPro" id="IPR024705">
    <property type="entry name" value="Ssp411"/>
</dbReference>
<keyword evidence="1" id="KW-0175">Coiled coil</keyword>
<dbReference type="InterPro" id="IPR012341">
    <property type="entry name" value="6hp_glycosidase-like_sf"/>
</dbReference>
<reference evidence="4" key="2">
    <citation type="submission" date="2020-02" db="EMBL/GenBank/DDBJ databases">
        <authorList>
            <person name="Feng H."/>
        </authorList>
    </citation>
    <scope>NUCLEOTIDE SEQUENCE [LARGE SCALE GENOMIC DNA]</scope>
    <source>
        <strain evidence="4">Gsoil 114</strain>
    </source>
</reference>
<feature type="domain" description="Spermatogenesis-associated protein 20-like TRX" evidence="2">
    <location>
        <begin position="7"/>
        <end position="168"/>
    </location>
</feature>
<sequence length="679" mass="79048">MSTFKKPNRLINEKSPYLLQHAHNPVDWFPWGEEAFEKAKQENKPVFVSIGYSTCHWCHIMEKESFEDTQVAHLLNQYFISIKVDREERPDIDSIYMNVCQMLTGQGGWPLNVFLTPEQKPFYAGTYFPKLSMYGRPGLIDILNHLHKKYEEDQQRIVEIADKITSSLNERSKLARGAGIHEDILHQAFHSLQHSYDSQYGGFGNAPKFPMPHQFMFLLRYFHWTNNQYAYEIAENTLTSIINGGIHDHLGGGFARYSTDREWLVPHFEKMLHDQALMLYALTEMYEISHEQKWKAVGGEILAFIKREMTSEYGAFYSALDADSEGIEGKYYIWTKDEIDHILEEKEAKIFCKVYHITDIGNFEGENILHKIHTKLNNVANDLNMSVAEVEMIIQNAKNKLLHEREKRVHPHLDDKILTSWNGLMIAALAKASKVFNDTAYLQAAKQAMKFIEEQLWKDKRLYARFRDGEIKYPAYIDDYAFLMWAYIELYEADHQTTYIEKAIEISNILLSTFWDDENGGFYFTNQENETLILREKQGFDDALPSGNSVAALMLWKLAKICGNAELFQKVDEIITSFQDDIEQYPSSFLFMLQGLMGRVIGGKEVVVSGYSEAQRQQLEARFYSCFRPFDVFIDASPNNQVHFWSDKIDNNHPFVLYLCEHFSCQMPVYNLDHSLQLL</sequence>
<proteinExistence type="predicted"/>
<protein>
    <submittedName>
        <fullName evidence="4">Thioredoxin domain-containing protein</fullName>
    </submittedName>
</protein>
<dbReference type="PANTHER" id="PTHR42899:SF1">
    <property type="entry name" value="SPERMATOGENESIS-ASSOCIATED PROTEIN 20"/>
    <property type="match status" value="1"/>
</dbReference>
<gene>
    <name evidence="4" type="ORF">G4D61_07700</name>
    <name evidence="3" type="ORF">NG54_05235</name>
</gene>
<dbReference type="AlphaFoldDB" id="A0A0A6VCK8"/>
<feature type="coiled-coil region" evidence="1">
    <location>
        <begin position="380"/>
        <end position="407"/>
    </location>
</feature>
<dbReference type="OrthoDB" id="9762614at2"/>
<dbReference type="SUPFAM" id="SSF52833">
    <property type="entry name" value="Thioredoxin-like"/>
    <property type="match status" value="1"/>
</dbReference>
<dbReference type="GO" id="GO:0000272">
    <property type="term" value="P:polysaccharide catabolic process"/>
    <property type="evidence" value="ECO:0007669"/>
    <property type="project" value="UniProtKB-KW"/>
</dbReference>
<name>A0A0A6VCK8_9BACI</name>
<dbReference type="STRING" id="363870.NG54_05235"/>
<reference evidence="4 6" key="3">
    <citation type="submission" date="2020-03" db="EMBL/GenBank/DDBJ databases">
        <title>Bacillus aquiflavi sp. nov., isolated from yellow water of strong flavor Chinese baijiu in Yibin region of China.</title>
        <authorList>
            <person name="Xie J."/>
        </authorList>
    </citation>
    <scope>NUCLEOTIDE SEQUENCE [LARGE SCALE GENOMIC DNA]</scope>
    <source>
        <strain evidence="4 6">Gsoil 114</strain>
    </source>
</reference>
<dbReference type="GO" id="GO:0004553">
    <property type="term" value="F:hydrolase activity, hydrolyzing O-glycosyl compounds"/>
    <property type="evidence" value="ECO:0007669"/>
    <property type="project" value="InterPro"/>
</dbReference>
<evidence type="ECO:0000259" key="2">
    <source>
        <dbReference type="Pfam" id="PF03190"/>
    </source>
</evidence>
<reference evidence="3 5" key="1">
    <citation type="submission" date="2014-10" db="EMBL/GenBank/DDBJ databases">
        <title>Draft genome of phytase producing Bacillus ginsengihumi strain M2.11.</title>
        <authorList>
            <person name="Toymentseva A."/>
            <person name="Boulygina E.A."/>
            <person name="Kazakov S.V."/>
            <person name="Kayumov I."/>
            <person name="Suleimanova A.D."/>
            <person name="Mardanova A.M."/>
            <person name="Maria S.N."/>
            <person name="Sergey M.Y."/>
            <person name="Sharipova M.R."/>
        </authorList>
    </citation>
    <scope>NUCLEOTIDE SEQUENCE [LARGE SCALE GENOMIC DNA]</scope>
    <source>
        <strain evidence="3 5">M2.11</strain>
    </source>
</reference>
<dbReference type="CDD" id="cd02955">
    <property type="entry name" value="SSP411"/>
    <property type="match status" value="1"/>
</dbReference>
<dbReference type="InterPro" id="IPR004879">
    <property type="entry name" value="Ssp411-like_TRX"/>
</dbReference>
<dbReference type="Gene3D" id="1.50.10.10">
    <property type="match status" value="1"/>
</dbReference>
<dbReference type="InterPro" id="IPR036249">
    <property type="entry name" value="Thioredoxin-like_sf"/>
</dbReference>
<dbReference type="EMBL" id="JAAIWK010000009">
    <property type="protein sequence ID" value="NEY19852.1"/>
    <property type="molecule type" value="Genomic_DNA"/>
</dbReference>
<dbReference type="RefSeq" id="WP_025729299.1">
    <property type="nucleotide sequence ID" value="NZ_JAAIWK010000009.1"/>
</dbReference>
<accession>A0A0A6VCK8</accession>
<evidence type="ECO:0000313" key="6">
    <source>
        <dbReference type="Proteomes" id="UP000476934"/>
    </source>
</evidence>
<dbReference type="SUPFAM" id="SSF48208">
    <property type="entry name" value="Six-hairpin glycosidases"/>
    <property type="match status" value="1"/>
</dbReference>
<dbReference type="EMBL" id="JRUN01000011">
    <property type="protein sequence ID" value="KHD86035.1"/>
    <property type="molecule type" value="Genomic_DNA"/>
</dbReference>
<comment type="caution">
    <text evidence="3">The sequence shown here is derived from an EMBL/GenBank/DDBJ whole genome shotgun (WGS) entry which is preliminary data.</text>
</comment>
<dbReference type="Proteomes" id="UP000030588">
    <property type="component" value="Unassembled WGS sequence"/>
</dbReference>
<evidence type="ECO:0000313" key="3">
    <source>
        <dbReference type="EMBL" id="KHD86035.1"/>
    </source>
</evidence>